<dbReference type="Proteomes" id="UP001143856">
    <property type="component" value="Unassembled WGS sequence"/>
</dbReference>
<proteinExistence type="predicted"/>
<organism evidence="1 2">
    <name type="scientific">Xylaria curta</name>
    <dbReference type="NCBI Taxonomy" id="42375"/>
    <lineage>
        <taxon>Eukaryota</taxon>
        <taxon>Fungi</taxon>
        <taxon>Dikarya</taxon>
        <taxon>Ascomycota</taxon>
        <taxon>Pezizomycotina</taxon>
        <taxon>Sordariomycetes</taxon>
        <taxon>Xylariomycetidae</taxon>
        <taxon>Xylariales</taxon>
        <taxon>Xylariaceae</taxon>
        <taxon>Xylaria</taxon>
    </lineage>
</organism>
<protein>
    <submittedName>
        <fullName evidence="1">Uncharacterized protein</fullName>
    </submittedName>
</protein>
<name>A0ACC1PD15_9PEZI</name>
<dbReference type="EMBL" id="JAPDGR010000502">
    <property type="protein sequence ID" value="KAJ2989691.1"/>
    <property type="molecule type" value="Genomic_DNA"/>
</dbReference>
<keyword evidence="2" id="KW-1185">Reference proteome</keyword>
<evidence type="ECO:0000313" key="1">
    <source>
        <dbReference type="EMBL" id="KAJ2989691.1"/>
    </source>
</evidence>
<sequence>MQKPPHNAEPPPSHSSACCLHGLAAHAPDASEPGHGPAASRPFYDVVATLVVGATSTIWTVAAFGHIYHREDPDTLPTVTWQGVDIRMQRILLIAVEAPLLSQLIFLLWLPKWLSARWRARAGNTPHLCRSIQLRSPFDWEYGLGSPLYWLLATAACTRCWPAIRLSHRTGGRGVTHYHEGDSKHHSSSIFFFGGTPRHPYNDASHSYSDDVLRVVLPTSHHEGTVYQLPSVDRGFDAIWSPKIANEHLEADGEMMVLFQHMRSNRWMPSEPLERLRRTLAQFRQRVVLSRGQAQLLADWIYVDKPRLGGTARSIACSRAPGVHLVGRDLMYALCHAEYLVFMSQRALDEETRSKLVRLRLGSRTGAGVKEHGRTVGYLPGLEGYREAAAYVYSIFDIPVDEEALNFSCPPPSFSTALGKAPTSIDEYVSELWELSKEHCESTFTALYFFTTVWFMELGNVNGFHIFPLRCRTTDGDLVSQEMMWRQIWYSGCFAQLVAVSTILFGAFVAGVFP</sequence>
<gene>
    <name evidence="1" type="ORF">NUW58_g3339</name>
</gene>
<reference evidence="1" key="1">
    <citation type="submission" date="2022-10" db="EMBL/GenBank/DDBJ databases">
        <title>Genome Sequence of Xylaria curta.</title>
        <authorList>
            <person name="Buettner E."/>
        </authorList>
    </citation>
    <scope>NUCLEOTIDE SEQUENCE</scope>
    <source>
        <strain evidence="1">Babe10</strain>
    </source>
</reference>
<comment type="caution">
    <text evidence="1">The sequence shown here is derived from an EMBL/GenBank/DDBJ whole genome shotgun (WGS) entry which is preliminary data.</text>
</comment>
<evidence type="ECO:0000313" key="2">
    <source>
        <dbReference type="Proteomes" id="UP001143856"/>
    </source>
</evidence>
<accession>A0ACC1PD15</accession>